<keyword evidence="3 7" id="KW-0479">Metal-binding</keyword>
<dbReference type="InterPro" id="IPR017972">
    <property type="entry name" value="Cyt_P450_CS"/>
</dbReference>
<protein>
    <recommendedName>
        <fullName evidence="10">Cytochrome</fullName>
    </recommendedName>
</protein>
<dbReference type="PRINTS" id="PR00385">
    <property type="entry name" value="P450"/>
</dbReference>
<dbReference type="PROSITE" id="PS00086">
    <property type="entry name" value="CYTOCHROME_P450"/>
    <property type="match status" value="1"/>
</dbReference>
<keyword evidence="5 7" id="KW-0408">Iron</keyword>
<organism evidence="8 9">
    <name type="scientific">Alteromonas lipolytica</name>
    <dbReference type="NCBI Taxonomy" id="1856405"/>
    <lineage>
        <taxon>Bacteria</taxon>
        <taxon>Pseudomonadati</taxon>
        <taxon>Pseudomonadota</taxon>
        <taxon>Gammaproteobacteria</taxon>
        <taxon>Alteromonadales</taxon>
        <taxon>Alteromonadaceae</taxon>
        <taxon>Alteromonas/Salinimonas group</taxon>
        <taxon>Alteromonas</taxon>
    </lineage>
</organism>
<evidence type="ECO:0000256" key="2">
    <source>
        <dbReference type="ARBA" id="ARBA00022617"/>
    </source>
</evidence>
<dbReference type="EMBL" id="MJIC01000015">
    <property type="protein sequence ID" value="OFI33335.1"/>
    <property type="molecule type" value="Genomic_DNA"/>
</dbReference>
<dbReference type="SUPFAM" id="SSF48264">
    <property type="entry name" value="Cytochrome P450"/>
    <property type="match status" value="1"/>
</dbReference>
<keyword evidence="4 7" id="KW-0560">Oxidoreductase</keyword>
<keyword evidence="6 7" id="KW-0503">Monooxygenase</keyword>
<dbReference type="InterPro" id="IPR036396">
    <property type="entry name" value="Cyt_P450_sf"/>
</dbReference>
<gene>
    <name evidence="8" type="ORF">BFC17_03475</name>
</gene>
<sequence length="392" mass="44883">MTSSEKQAWCPFAAEMNLDQRASYDKLRDKQPFAKAENFGWTALRYQDVFDIMKNPDEFSNATAWAAIDPNLTPDQRAIPLALDPPEHTEYRKLLRELFLPKRVNLYEGQARDKAGAMIQAMVDAGKADAVAHFTDPYPVRSLCAFLGWDDDNWQNIKRWSRELTSARAAGRQEEADALFTMWRGYIDKVLQQRKTAPKEDVTSWLIELGQDGEVLNDEQIISILRLLLVAGHGTTTSALGNMIEYLALHPEKQQQLRDNPKILPSAIEEMLRYDSPQMVMPRRTTCPVDVNGQHFEANESIWLNFLAANRDPEKFPNPDECNFERRPNQHMAFGAGIHTCLGAIFGRMEVRVGLEELFAKTSWFEMAPDGEHERSNFPHNHPTKMDIIFRS</sequence>
<name>A0A1E8FBP3_9ALTE</name>
<evidence type="ECO:0000256" key="3">
    <source>
        <dbReference type="ARBA" id="ARBA00022723"/>
    </source>
</evidence>
<evidence type="ECO:0000256" key="7">
    <source>
        <dbReference type="RuleBase" id="RU000461"/>
    </source>
</evidence>
<evidence type="ECO:0000256" key="5">
    <source>
        <dbReference type="ARBA" id="ARBA00023004"/>
    </source>
</evidence>
<dbReference type="PRINTS" id="PR00359">
    <property type="entry name" value="BP450"/>
</dbReference>
<dbReference type="GO" id="GO:0005506">
    <property type="term" value="F:iron ion binding"/>
    <property type="evidence" value="ECO:0007669"/>
    <property type="project" value="InterPro"/>
</dbReference>
<keyword evidence="2 7" id="KW-0349">Heme</keyword>
<dbReference type="GO" id="GO:0016705">
    <property type="term" value="F:oxidoreductase activity, acting on paired donors, with incorporation or reduction of molecular oxygen"/>
    <property type="evidence" value="ECO:0007669"/>
    <property type="project" value="InterPro"/>
</dbReference>
<dbReference type="Pfam" id="PF00067">
    <property type="entry name" value="p450"/>
    <property type="match status" value="1"/>
</dbReference>
<dbReference type="InterPro" id="IPR001128">
    <property type="entry name" value="Cyt_P450"/>
</dbReference>
<comment type="similarity">
    <text evidence="1 7">Belongs to the cytochrome P450 family.</text>
</comment>
<dbReference type="RefSeq" id="WP_070177711.1">
    <property type="nucleotide sequence ID" value="NZ_BMJR01000002.1"/>
</dbReference>
<dbReference type="Proteomes" id="UP000176037">
    <property type="component" value="Unassembled WGS sequence"/>
</dbReference>
<proteinExistence type="inferred from homology"/>
<keyword evidence="9" id="KW-1185">Reference proteome</keyword>
<dbReference type="OrthoDB" id="4258484at2"/>
<evidence type="ECO:0000256" key="1">
    <source>
        <dbReference type="ARBA" id="ARBA00010617"/>
    </source>
</evidence>
<dbReference type="GO" id="GO:0004497">
    <property type="term" value="F:monooxygenase activity"/>
    <property type="evidence" value="ECO:0007669"/>
    <property type="project" value="UniProtKB-KW"/>
</dbReference>
<dbReference type="GO" id="GO:0020037">
    <property type="term" value="F:heme binding"/>
    <property type="evidence" value="ECO:0007669"/>
    <property type="project" value="InterPro"/>
</dbReference>
<evidence type="ECO:0008006" key="10">
    <source>
        <dbReference type="Google" id="ProtNLM"/>
    </source>
</evidence>
<dbReference type="STRING" id="1856405.BFC17_03475"/>
<dbReference type="Gene3D" id="1.10.630.10">
    <property type="entry name" value="Cytochrome P450"/>
    <property type="match status" value="1"/>
</dbReference>
<dbReference type="InterPro" id="IPR002397">
    <property type="entry name" value="Cyt_P450_B"/>
</dbReference>
<comment type="caution">
    <text evidence="8">The sequence shown here is derived from an EMBL/GenBank/DDBJ whole genome shotgun (WGS) entry which is preliminary data.</text>
</comment>
<dbReference type="AlphaFoldDB" id="A0A1E8FBP3"/>
<dbReference type="PANTHER" id="PTHR46696">
    <property type="entry name" value="P450, PUTATIVE (EUROFUNG)-RELATED"/>
    <property type="match status" value="1"/>
</dbReference>
<evidence type="ECO:0000313" key="9">
    <source>
        <dbReference type="Proteomes" id="UP000176037"/>
    </source>
</evidence>
<evidence type="ECO:0000313" key="8">
    <source>
        <dbReference type="EMBL" id="OFI33335.1"/>
    </source>
</evidence>
<evidence type="ECO:0000256" key="6">
    <source>
        <dbReference type="ARBA" id="ARBA00023033"/>
    </source>
</evidence>
<dbReference type="FunFam" id="1.10.630.10:FF:000018">
    <property type="entry name" value="Cytochrome P450 monooxygenase"/>
    <property type="match status" value="1"/>
</dbReference>
<dbReference type="PANTHER" id="PTHR46696:SF6">
    <property type="entry name" value="P450, PUTATIVE (EUROFUNG)-RELATED"/>
    <property type="match status" value="1"/>
</dbReference>
<reference evidence="8 9" key="1">
    <citation type="submission" date="2016-09" db="EMBL/GenBank/DDBJ databases">
        <title>Alteromonas lipolytica, a new species isolated from sea water.</title>
        <authorList>
            <person name="Wu Y.-H."/>
            <person name="Cheng H."/>
            <person name="Xu X.-W."/>
        </authorList>
    </citation>
    <scope>NUCLEOTIDE SEQUENCE [LARGE SCALE GENOMIC DNA]</scope>
    <source>
        <strain evidence="8 9">JW12</strain>
    </source>
</reference>
<evidence type="ECO:0000256" key="4">
    <source>
        <dbReference type="ARBA" id="ARBA00023002"/>
    </source>
</evidence>
<accession>A0A1E8FBP3</accession>